<feature type="transmembrane region" description="Helical" evidence="6">
    <location>
        <begin position="118"/>
        <end position="140"/>
    </location>
</feature>
<evidence type="ECO:0000259" key="7">
    <source>
        <dbReference type="PROSITE" id="PS50850"/>
    </source>
</evidence>
<feature type="transmembrane region" description="Helical" evidence="6">
    <location>
        <begin position="324"/>
        <end position="346"/>
    </location>
</feature>
<dbReference type="PANTHER" id="PTHR23506">
    <property type="entry name" value="GH10249P"/>
    <property type="match status" value="1"/>
</dbReference>
<evidence type="ECO:0000256" key="5">
    <source>
        <dbReference type="ARBA" id="ARBA00023136"/>
    </source>
</evidence>
<dbReference type="InterPro" id="IPR011701">
    <property type="entry name" value="MFS"/>
</dbReference>
<dbReference type="PRINTS" id="PR01035">
    <property type="entry name" value="TCRTETA"/>
</dbReference>
<comment type="subcellular location">
    <subcellularLocation>
        <location evidence="1">Membrane</location>
        <topology evidence="1">Multi-pass membrane protein</topology>
    </subcellularLocation>
</comment>
<keyword evidence="2" id="KW-0813">Transport</keyword>
<evidence type="ECO:0000256" key="6">
    <source>
        <dbReference type="SAM" id="Phobius"/>
    </source>
</evidence>
<dbReference type="Gene3D" id="1.20.1720.10">
    <property type="entry name" value="Multidrug resistance protein D"/>
    <property type="match status" value="1"/>
</dbReference>
<evidence type="ECO:0000313" key="9">
    <source>
        <dbReference type="Proteomes" id="UP000712673"/>
    </source>
</evidence>
<feature type="transmembrane region" description="Helical" evidence="6">
    <location>
        <begin position="51"/>
        <end position="72"/>
    </location>
</feature>
<feature type="transmembrane region" description="Helical" evidence="6">
    <location>
        <begin position="28"/>
        <end position="45"/>
    </location>
</feature>
<comment type="caution">
    <text evidence="8">The sequence shown here is derived from an EMBL/GenBank/DDBJ whole genome shotgun (WGS) entry which is preliminary data.</text>
</comment>
<feature type="transmembrane region" description="Helical" evidence="6">
    <location>
        <begin position="386"/>
        <end position="406"/>
    </location>
</feature>
<feature type="transmembrane region" description="Helical" evidence="6">
    <location>
        <begin position="182"/>
        <end position="200"/>
    </location>
</feature>
<dbReference type="GO" id="GO:0016020">
    <property type="term" value="C:membrane"/>
    <property type="evidence" value="ECO:0007669"/>
    <property type="project" value="UniProtKB-SubCell"/>
</dbReference>
<feature type="transmembrane region" description="Helical" evidence="6">
    <location>
        <begin position="358"/>
        <end position="380"/>
    </location>
</feature>
<evidence type="ECO:0000256" key="2">
    <source>
        <dbReference type="ARBA" id="ARBA00022448"/>
    </source>
</evidence>
<dbReference type="InterPro" id="IPR020846">
    <property type="entry name" value="MFS_dom"/>
</dbReference>
<feature type="transmembrane region" description="Helical" evidence="6">
    <location>
        <begin position="300"/>
        <end position="318"/>
    </location>
</feature>
<accession>A0A937VXJ2</accession>
<name>A0A937VXJ2_UNCTE</name>
<organism evidence="8 9">
    <name type="scientific">Tectimicrobiota bacterium</name>
    <dbReference type="NCBI Taxonomy" id="2528274"/>
    <lineage>
        <taxon>Bacteria</taxon>
        <taxon>Pseudomonadati</taxon>
        <taxon>Nitrospinota/Tectimicrobiota group</taxon>
        <taxon>Candidatus Tectimicrobiota</taxon>
    </lineage>
</organism>
<sequence>MIHTIRDAAATRMQPLLARYFHDLPRDVVVLTLVAFCVALGFGILSPVIPLFARSFGVSAFAASAVVSAFALMRLISATPGSWLLNRVGERTVLWIGLAIVALSSALAGFAASYEQLLVLRGLGGTGSAMFSVSSMALLLRTVDPAHRGRAASTYHSGFLFGGLAGPTVGGLVVGWSIRAPFFVYAVTLTLASLTAFFALPRHPAQAELPAVAQAGSGAAAMSLRQALALRVYWTTLVTNLASRITLFGLRSSLLPLFVLEALQRSATTASLGFLLSSLSQACLLLPAGRMTDIRGRKPAMVLGTVSLVLAMLCLLLYGTLPDFYTAMLAMGAGAAFLGSGPAAIVGDLVGRRRGGPVVATFQMTSDLGMVTGPLLVGWLKDVTGSFTVPFLVCLGIALEAVAMSCSMHETYTRPTAS</sequence>
<dbReference type="CDD" id="cd17325">
    <property type="entry name" value="MFS_MdtG_SLC18_like"/>
    <property type="match status" value="1"/>
</dbReference>
<dbReference type="InterPro" id="IPR001958">
    <property type="entry name" value="Tet-R_TetA/multi-R_MdtG-like"/>
</dbReference>
<evidence type="ECO:0000256" key="1">
    <source>
        <dbReference type="ARBA" id="ARBA00004141"/>
    </source>
</evidence>
<dbReference type="PROSITE" id="PS50850">
    <property type="entry name" value="MFS"/>
    <property type="match status" value="1"/>
</dbReference>
<evidence type="ECO:0000256" key="4">
    <source>
        <dbReference type="ARBA" id="ARBA00022989"/>
    </source>
</evidence>
<reference evidence="8" key="1">
    <citation type="submission" date="2019-03" db="EMBL/GenBank/DDBJ databases">
        <title>Lake Tanganyika Metagenome-Assembled Genomes (MAGs).</title>
        <authorList>
            <person name="Tran P."/>
        </authorList>
    </citation>
    <scope>NUCLEOTIDE SEQUENCE</scope>
    <source>
        <strain evidence="8">K_DeepCast_65m_m2_066</strain>
    </source>
</reference>
<dbReference type="InterPro" id="IPR036259">
    <property type="entry name" value="MFS_trans_sf"/>
</dbReference>
<dbReference type="Gene3D" id="1.20.1250.20">
    <property type="entry name" value="MFS general substrate transporter like domains"/>
    <property type="match status" value="1"/>
</dbReference>
<keyword evidence="3 6" id="KW-0812">Transmembrane</keyword>
<dbReference type="PANTHER" id="PTHR23506:SF23">
    <property type="entry name" value="GH10249P"/>
    <property type="match status" value="1"/>
</dbReference>
<evidence type="ECO:0000313" key="8">
    <source>
        <dbReference type="EMBL" id="MBM3222752.1"/>
    </source>
</evidence>
<dbReference type="Proteomes" id="UP000712673">
    <property type="component" value="Unassembled WGS sequence"/>
</dbReference>
<gene>
    <name evidence="8" type="ORF">FJZ47_02970</name>
</gene>
<dbReference type="AlphaFoldDB" id="A0A937VXJ2"/>
<dbReference type="GO" id="GO:0022857">
    <property type="term" value="F:transmembrane transporter activity"/>
    <property type="evidence" value="ECO:0007669"/>
    <property type="project" value="InterPro"/>
</dbReference>
<dbReference type="Pfam" id="PF07690">
    <property type="entry name" value="MFS_1"/>
    <property type="match status" value="1"/>
</dbReference>
<dbReference type="EMBL" id="VGLS01000051">
    <property type="protein sequence ID" value="MBM3222752.1"/>
    <property type="molecule type" value="Genomic_DNA"/>
</dbReference>
<dbReference type="InterPro" id="IPR050930">
    <property type="entry name" value="MFS_Vesicular_Transporter"/>
</dbReference>
<proteinExistence type="predicted"/>
<dbReference type="SUPFAM" id="SSF103473">
    <property type="entry name" value="MFS general substrate transporter"/>
    <property type="match status" value="1"/>
</dbReference>
<feature type="domain" description="Major facilitator superfamily (MFS) profile" evidence="7">
    <location>
        <begin position="27"/>
        <end position="413"/>
    </location>
</feature>
<feature type="transmembrane region" description="Helical" evidence="6">
    <location>
        <begin position="152"/>
        <end position="176"/>
    </location>
</feature>
<feature type="transmembrane region" description="Helical" evidence="6">
    <location>
        <begin position="93"/>
        <end position="112"/>
    </location>
</feature>
<protein>
    <submittedName>
        <fullName evidence="8">MFS transporter</fullName>
    </submittedName>
</protein>
<evidence type="ECO:0000256" key="3">
    <source>
        <dbReference type="ARBA" id="ARBA00022692"/>
    </source>
</evidence>
<keyword evidence="4 6" id="KW-1133">Transmembrane helix</keyword>
<keyword evidence="5 6" id="KW-0472">Membrane</keyword>